<organism evidence="2">
    <name type="scientific">Laccaria bicolor (strain S238N-H82 / ATCC MYA-4686)</name>
    <name type="common">Bicoloured deceiver</name>
    <name type="synonym">Laccaria laccata var. bicolor</name>
    <dbReference type="NCBI Taxonomy" id="486041"/>
    <lineage>
        <taxon>Eukaryota</taxon>
        <taxon>Fungi</taxon>
        <taxon>Dikarya</taxon>
        <taxon>Basidiomycota</taxon>
        <taxon>Agaricomycotina</taxon>
        <taxon>Agaricomycetes</taxon>
        <taxon>Agaricomycetidae</taxon>
        <taxon>Agaricales</taxon>
        <taxon>Agaricineae</taxon>
        <taxon>Hydnangiaceae</taxon>
        <taxon>Laccaria</taxon>
    </lineage>
</organism>
<protein>
    <submittedName>
        <fullName evidence="1">Predicted protein</fullName>
    </submittedName>
</protein>
<proteinExistence type="predicted"/>
<dbReference type="EMBL" id="DS547099">
    <property type="protein sequence ID" value="EDR09345.1"/>
    <property type="molecule type" value="Genomic_DNA"/>
</dbReference>
<dbReference type="OrthoDB" id="3068921at2759"/>
<keyword evidence="2" id="KW-1185">Reference proteome</keyword>
<accession>B0D770</accession>
<dbReference type="KEGG" id="lbc:LACBIDRAFT_326067"/>
<gene>
    <name evidence="1" type="ORF">LACBIDRAFT_326067</name>
</gene>
<dbReference type="Proteomes" id="UP000001194">
    <property type="component" value="Unassembled WGS sequence"/>
</dbReference>
<name>B0D770_LACBS</name>
<dbReference type="RefSeq" id="XP_001879694.1">
    <property type="nucleotide sequence ID" value="XM_001879659.1"/>
</dbReference>
<dbReference type="GeneID" id="6075688"/>
<reference evidence="1 2" key="1">
    <citation type="journal article" date="2008" name="Nature">
        <title>The genome of Laccaria bicolor provides insights into mycorrhizal symbiosis.</title>
        <authorList>
            <person name="Martin F."/>
            <person name="Aerts A."/>
            <person name="Ahren D."/>
            <person name="Brun A."/>
            <person name="Danchin E.G.J."/>
            <person name="Duchaussoy F."/>
            <person name="Gibon J."/>
            <person name="Kohler A."/>
            <person name="Lindquist E."/>
            <person name="Pereda V."/>
            <person name="Salamov A."/>
            <person name="Shapiro H.J."/>
            <person name="Wuyts J."/>
            <person name="Blaudez D."/>
            <person name="Buee M."/>
            <person name="Brokstein P."/>
            <person name="Canbaeck B."/>
            <person name="Cohen D."/>
            <person name="Courty P.E."/>
            <person name="Coutinho P.M."/>
            <person name="Delaruelle C."/>
            <person name="Detter J.C."/>
            <person name="Deveau A."/>
            <person name="DiFazio S."/>
            <person name="Duplessis S."/>
            <person name="Fraissinet-Tachet L."/>
            <person name="Lucic E."/>
            <person name="Frey-Klett P."/>
            <person name="Fourrey C."/>
            <person name="Feussner I."/>
            <person name="Gay G."/>
            <person name="Grimwood J."/>
            <person name="Hoegger P.J."/>
            <person name="Jain P."/>
            <person name="Kilaru S."/>
            <person name="Labbe J."/>
            <person name="Lin Y.C."/>
            <person name="Legue V."/>
            <person name="Le Tacon F."/>
            <person name="Marmeisse R."/>
            <person name="Melayah D."/>
            <person name="Montanini B."/>
            <person name="Muratet M."/>
            <person name="Nehls U."/>
            <person name="Niculita-Hirzel H."/>
            <person name="Oudot-Le Secq M.P."/>
            <person name="Peter M."/>
            <person name="Quesneville H."/>
            <person name="Rajashekar B."/>
            <person name="Reich M."/>
            <person name="Rouhier N."/>
            <person name="Schmutz J."/>
            <person name="Yin T."/>
            <person name="Chalot M."/>
            <person name="Henrissat B."/>
            <person name="Kuees U."/>
            <person name="Lucas S."/>
            <person name="Van de Peer Y."/>
            <person name="Podila G.K."/>
            <person name="Polle A."/>
            <person name="Pukkila P.J."/>
            <person name="Richardson P.M."/>
            <person name="Rouze P."/>
            <person name="Sanders I.R."/>
            <person name="Stajich J.E."/>
            <person name="Tunlid A."/>
            <person name="Tuskan G."/>
            <person name="Grigoriev I.V."/>
        </authorList>
    </citation>
    <scope>NUCLEOTIDE SEQUENCE [LARGE SCALE GENOMIC DNA]</scope>
    <source>
        <strain evidence="2">S238N-H82 / ATCC MYA-4686</strain>
    </source>
</reference>
<sequence>MHDADPLTGFEVVEGALPGLTKIQTVPFRDLVIRWTEPHQNLVWESLEDYAQMLCTIELAQNDVQLNPLDGSSYYSLRYTFLMHTYEVTLGILQIIQAIDHLMARSHHHSFSIDKGFVILKQLAMGDDDNHIQLSFYTLQTRCKGAVNHIRQAFNDLKTTFSQYNNTLTNYSYNSTLSDIRSNYH</sequence>
<dbReference type="AlphaFoldDB" id="B0D770"/>
<evidence type="ECO:0000313" key="1">
    <source>
        <dbReference type="EMBL" id="EDR09345.1"/>
    </source>
</evidence>
<evidence type="ECO:0000313" key="2">
    <source>
        <dbReference type="Proteomes" id="UP000001194"/>
    </source>
</evidence>
<dbReference type="HOGENOM" id="CLU_1461539_0_0_1"/>
<dbReference type="InParanoid" id="B0D770"/>